<dbReference type="GO" id="GO:0004674">
    <property type="term" value="F:protein serine/threonine kinase activity"/>
    <property type="evidence" value="ECO:0007669"/>
    <property type="project" value="TreeGrafter"/>
</dbReference>
<comment type="caution">
    <text evidence="8">The sequence shown here is derived from an EMBL/GenBank/DDBJ whole genome shotgun (WGS) entry which is preliminary data.</text>
</comment>
<dbReference type="Gene3D" id="2.130.10.10">
    <property type="entry name" value="YVTN repeat-like/Quinoprotein amine dehydrogenase"/>
    <property type="match status" value="1"/>
</dbReference>
<evidence type="ECO:0000256" key="5">
    <source>
        <dbReference type="PROSITE-ProRule" id="PRU10141"/>
    </source>
</evidence>
<keyword evidence="9" id="KW-1185">Reference proteome</keyword>
<accession>A0A7W8QPL5</accession>
<dbReference type="RefSeq" id="WP_221331629.1">
    <property type="nucleotide sequence ID" value="NZ_BAAAJD010000121.1"/>
</dbReference>
<dbReference type="EMBL" id="JACHDB010000001">
    <property type="protein sequence ID" value="MBB5434297.1"/>
    <property type="molecule type" value="Genomic_DNA"/>
</dbReference>
<feature type="domain" description="Protein kinase" evidence="7">
    <location>
        <begin position="15"/>
        <end position="269"/>
    </location>
</feature>
<evidence type="ECO:0000259" key="7">
    <source>
        <dbReference type="PROSITE" id="PS50011"/>
    </source>
</evidence>
<reference evidence="8 9" key="1">
    <citation type="submission" date="2020-08" db="EMBL/GenBank/DDBJ databases">
        <title>Sequencing the genomes of 1000 actinobacteria strains.</title>
        <authorList>
            <person name="Klenk H.-P."/>
        </authorList>
    </citation>
    <scope>NUCLEOTIDE SEQUENCE [LARGE SCALE GENOMIC DNA]</scope>
    <source>
        <strain evidence="8 9">DSM 44551</strain>
    </source>
</reference>
<feature type="compositionally biased region" description="Low complexity" evidence="6">
    <location>
        <begin position="312"/>
        <end position="324"/>
    </location>
</feature>
<feature type="compositionally biased region" description="Basic and acidic residues" evidence="6">
    <location>
        <begin position="358"/>
        <end position="381"/>
    </location>
</feature>
<proteinExistence type="predicted"/>
<keyword evidence="2 5" id="KW-0547">Nucleotide-binding</keyword>
<dbReference type="AlphaFoldDB" id="A0A7W8QPL5"/>
<dbReference type="PROSITE" id="PS00107">
    <property type="entry name" value="PROTEIN_KINASE_ATP"/>
    <property type="match status" value="1"/>
</dbReference>
<sequence>MDELRPDDPRELGGYTLLRRIGAGGMGVVYLGVPAGGGGPAAVKAVRPEYAEDAEFRARFAAEAELARRVRGPYTARVLAADTDGPVPWLATEYVPGPGLDRAVRDGGPFPEDSLRVLAAGLAEALAAIHSVGLVHRDLKPSNVLLSPRGPQVIDFGISRAVDATSFTRTGQTLGTPGYMSPEQATGAALDHRGDVFSYGGVLVFAATGRRPFGTGDPAALLYRVVNEEPDLSGVPDGLRGLAASCLAKDPADRPGLDAVLAGLGAAALPGSDEEAATAWLPDAVATQVIRTAATLVELAPTLARTRLARTAALPVEEGSPVGEEPAEDGPEKGTEEGADGTGEAPDGAAEPESAGDEGTRAESGPEERRDDAAGQDDRDGGPAPAPVAAPEAAPGTRPPEEAADPAPAALPAAGAAEAFAPAGLPPWPLQPPAGRKKQDGDGAQEEEPEDSRKKAPEETGPEPEAVAPAPAGASSSKAPAPAGRPGDASPKAAAPVTKGASPAPRSGLRGPAAQPAGRAAAKSGPSWQKTVGGTVIALSLLISGVMVARNLPEDVLYEGDVTWQQREGGNGGAGSQAAGGSSLVTHDIVLLGGTDRFAANTSGGLYLFASEPSRSGGKYDVRRLTEEDRYYRHRITASRDGSTVALSSRGRKDGSGGAGDTLHVWRTDGPGENAITPAGASPEVLDTALSPNGEVIFAIVEDEHGRTRVRGFGALDGAELFTGEAPGAQALAVSPSGLDLAVSDDRGITVLSTADGEERDLGILRDSSRSLGTELAFAPNGLVAAASQTAVQVWDTEEGGPPEDLSARPEGSSATPPEVTGLEFSDGGAELTAWGTEEGRPFASTWRTDSRELIEEERGDTAYEAFAPSPELDGAIASQKGGGGAETKLFHRLNGDLSEAEEIPLPFSETP</sequence>
<dbReference type="PROSITE" id="PS50011">
    <property type="entry name" value="PROTEIN_KINASE_DOM"/>
    <property type="match status" value="1"/>
</dbReference>
<feature type="region of interest" description="Disordered" evidence="6">
    <location>
        <begin position="312"/>
        <end position="529"/>
    </location>
</feature>
<dbReference type="GO" id="GO:0005524">
    <property type="term" value="F:ATP binding"/>
    <property type="evidence" value="ECO:0007669"/>
    <property type="project" value="UniProtKB-UniRule"/>
</dbReference>
<dbReference type="SUPFAM" id="SSF50969">
    <property type="entry name" value="YVTN repeat-like/Quinoprotein amine dehydrogenase"/>
    <property type="match status" value="1"/>
</dbReference>
<dbReference type="InterPro" id="IPR011009">
    <property type="entry name" value="Kinase-like_dom_sf"/>
</dbReference>
<dbReference type="PROSITE" id="PS00108">
    <property type="entry name" value="PROTEIN_KINASE_ST"/>
    <property type="match status" value="1"/>
</dbReference>
<dbReference type="PANTHER" id="PTHR43289">
    <property type="entry name" value="MITOGEN-ACTIVATED PROTEIN KINASE KINASE KINASE 20-RELATED"/>
    <property type="match status" value="1"/>
</dbReference>
<dbReference type="Gene3D" id="1.10.510.10">
    <property type="entry name" value="Transferase(Phosphotransferase) domain 1"/>
    <property type="match status" value="1"/>
</dbReference>
<name>A0A7W8QPL5_9ACTN</name>
<evidence type="ECO:0000313" key="9">
    <source>
        <dbReference type="Proteomes" id="UP000572635"/>
    </source>
</evidence>
<gene>
    <name evidence="8" type="ORF">HDA36_004381</name>
</gene>
<dbReference type="InterPro" id="IPR008271">
    <property type="entry name" value="Ser/Thr_kinase_AS"/>
</dbReference>
<feature type="compositionally biased region" description="Low complexity" evidence="6">
    <location>
        <begin position="405"/>
        <end position="423"/>
    </location>
</feature>
<dbReference type="InterPro" id="IPR000719">
    <property type="entry name" value="Prot_kinase_dom"/>
</dbReference>
<evidence type="ECO:0000256" key="3">
    <source>
        <dbReference type="ARBA" id="ARBA00022777"/>
    </source>
</evidence>
<dbReference type="InterPro" id="IPR017441">
    <property type="entry name" value="Protein_kinase_ATP_BS"/>
</dbReference>
<dbReference type="InterPro" id="IPR011044">
    <property type="entry name" value="Quino_amine_DH_bsu"/>
</dbReference>
<keyword evidence="3" id="KW-0418">Kinase</keyword>
<evidence type="ECO:0000256" key="4">
    <source>
        <dbReference type="ARBA" id="ARBA00022840"/>
    </source>
</evidence>
<keyword evidence="1" id="KW-0808">Transferase</keyword>
<feature type="compositionally biased region" description="Low complexity" evidence="6">
    <location>
        <begin position="510"/>
        <end position="522"/>
    </location>
</feature>
<organism evidence="8 9">
    <name type="scientific">Nocardiopsis composta</name>
    <dbReference type="NCBI Taxonomy" id="157465"/>
    <lineage>
        <taxon>Bacteria</taxon>
        <taxon>Bacillati</taxon>
        <taxon>Actinomycetota</taxon>
        <taxon>Actinomycetes</taxon>
        <taxon>Streptosporangiales</taxon>
        <taxon>Nocardiopsidaceae</taxon>
        <taxon>Nocardiopsis</taxon>
    </lineage>
</organism>
<protein>
    <recommendedName>
        <fullName evidence="7">Protein kinase domain-containing protein</fullName>
    </recommendedName>
</protein>
<dbReference type="Proteomes" id="UP000572635">
    <property type="component" value="Unassembled WGS sequence"/>
</dbReference>
<dbReference type="InterPro" id="IPR015943">
    <property type="entry name" value="WD40/YVTN_repeat-like_dom_sf"/>
</dbReference>
<dbReference type="CDD" id="cd14014">
    <property type="entry name" value="STKc_PknB_like"/>
    <property type="match status" value="1"/>
</dbReference>
<evidence type="ECO:0000313" key="8">
    <source>
        <dbReference type="EMBL" id="MBB5434297.1"/>
    </source>
</evidence>
<dbReference type="Pfam" id="PF00069">
    <property type="entry name" value="Pkinase"/>
    <property type="match status" value="1"/>
</dbReference>
<evidence type="ECO:0000256" key="2">
    <source>
        <dbReference type="ARBA" id="ARBA00022741"/>
    </source>
</evidence>
<keyword evidence="4 5" id="KW-0067">ATP-binding</keyword>
<feature type="compositionally biased region" description="Low complexity" evidence="6">
    <location>
        <begin position="342"/>
        <end position="353"/>
    </location>
</feature>
<feature type="region of interest" description="Disordered" evidence="6">
    <location>
        <begin position="796"/>
        <end position="820"/>
    </location>
</feature>
<feature type="compositionally biased region" description="Low complexity" evidence="6">
    <location>
        <begin position="463"/>
        <end position="487"/>
    </location>
</feature>
<feature type="binding site" evidence="5">
    <location>
        <position position="44"/>
    </location>
    <ligand>
        <name>ATP</name>
        <dbReference type="ChEBI" id="CHEBI:30616"/>
    </ligand>
</feature>
<evidence type="ECO:0000256" key="1">
    <source>
        <dbReference type="ARBA" id="ARBA00022679"/>
    </source>
</evidence>
<dbReference type="Gene3D" id="3.30.200.20">
    <property type="entry name" value="Phosphorylase Kinase, domain 1"/>
    <property type="match status" value="1"/>
</dbReference>
<dbReference type="SMART" id="SM00220">
    <property type="entry name" value="S_TKc"/>
    <property type="match status" value="1"/>
</dbReference>
<dbReference type="SUPFAM" id="SSF56112">
    <property type="entry name" value="Protein kinase-like (PK-like)"/>
    <property type="match status" value="1"/>
</dbReference>
<evidence type="ECO:0000256" key="6">
    <source>
        <dbReference type="SAM" id="MobiDB-lite"/>
    </source>
</evidence>
<dbReference type="PANTHER" id="PTHR43289:SF34">
    <property type="entry name" value="SERINE_THREONINE-PROTEIN KINASE YBDM-RELATED"/>
    <property type="match status" value="1"/>
</dbReference>